<dbReference type="Gene3D" id="3.40.50.300">
    <property type="entry name" value="P-loop containing nucleotide triphosphate hydrolases"/>
    <property type="match status" value="1"/>
</dbReference>
<feature type="domain" description="SF4 helicase" evidence="1">
    <location>
        <begin position="1"/>
        <end position="254"/>
    </location>
</feature>
<evidence type="ECO:0000259" key="1">
    <source>
        <dbReference type="PROSITE" id="PS51199"/>
    </source>
</evidence>
<dbReference type="InterPro" id="IPR027417">
    <property type="entry name" value="P-loop_NTPase"/>
</dbReference>
<dbReference type="Pfam" id="PF03796">
    <property type="entry name" value="DnaB_C"/>
    <property type="match status" value="1"/>
</dbReference>
<dbReference type="GO" id="GO:0005524">
    <property type="term" value="F:ATP binding"/>
    <property type="evidence" value="ECO:0007669"/>
    <property type="project" value="InterPro"/>
</dbReference>
<sequence length="266" mass="30314">NLQNILGGYNRGETTIIAGLPKEGKTTLMLNEEDNMCRHEYSCGIISMEMSEEKLRTKMACDKLAYDMFKLKIGTATRAEIFLIHEEMERQTDLPLTVIDKSKDINEITSIMRDYQDDWDVVGIDYIQKIRPCQSDPHGTVERISNWSTAITNAAGDTDIATLLLSQMSREAATDHKGKRREPEPRFLKGSGALEQDLSQLVFVYQNLRYGNEIIPDNADTTFKVAMNRDGKIGKTDMCFQKSKQRFVIKGTEYADDIEYDDLNPF</sequence>
<dbReference type="PROSITE" id="PS51199">
    <property type="entry name" value="SF4_HELICASE"/>
    <property type="match status" value="1"/>
</dbReference>
<name>X0UWN5_9ZZZZ</name>
<evidence type="ECO:0000313" key="2">
    <source>
        <dbReference type="EMBL" id="GAG10160.1"/>
    </source>
</evidence>
<dbReference type="GO" id="GO:0006260">
    <property type="term" value="P:DNA replication"/>
    <property type="evidence" value="ECO:0007669"/>
    <property type="project" value="InterPro"/>
</dbReference>
<dbReference type="SUPFAM" id="SSF52540">
    <property type="entry name" value="P-loop containing nucleoside triphosphate hydrolases"/>
    <property type="match status" value="1"/>
</dbReference>
<gene>
    <name evidence="2" type="ORF">S01H1_40958</name>
</gene>
<organism evidence="2">
    <name type="scientific">marine sediment metagenome</name>
    <dbReference type="NCBI Taxonomy" id="412755"/>
    <lineage>
        <taxon>unclassified sequences</taxon>
        <taxon>metagenomes</taxon>
        <taxon>ecological metagenomes</taxon>
    </lineage>
</organism>
<accession>X0UWN5</accession>
<proteinExistence type="predicted"/>
<dbReference type="EMBL" id="BARS01025955">
    <property type="protein sequence ID" value="GAG10160.1"/>
    <property type="molecule type" value="Genomic_DNA"/>
</dbReference>
<protein>
    <recommendedName>
        <fullName evidence="1">SF4 helicase domain-containing protein</fullName>
    </recommendedName>
</protein>
<dbReference type="GO" id="GO:0005829">
    <property type="term" value="C:cytosol"/>
    <property type="evidence" value="ECO:0007669"/>
    <property type="project" value="TreeGrafter"/>
</dbReference>
<feature type="non-terminal residue" evidence="2">
    <location>
        <position position="1"/>
    </location>
</feature>
<comment type="caution">
    <text evidence="2">The sequence shown here is derived from an EMBL/GenBank/DDBJ whole genome shotgun (WGS) entry which is preliminary data.</text>
</comment>
<dbReference type="PANTHER" id="PTHR30153:SF2">
    <property type="entry name" value="REPLICATIVE DNA HELICASE"/>
    <property type="match status" value="1"/>
</dbReference>
<dbReference type="InterPro" id="IPR007694">
    <property type="entry name" value="DNA_helicase_DnaB-like_C"/>
</dbReference>
<dbReference type="AlphaFoldDB" id="X0UWN5"/>
<dbReference type="PANTHER" id="PTHR30153">
    <property type="entry name" value="REPLICATIVE DNA HELICASE DNAB"/>
    <property type="match status" value="1"/>
</dbReference>
<reference evidence="2" key="1">
    <citation type="journal article" date="2014" name="Front. Microbiol.">
        <title>High frequency of phylogenetically diverse reductive dehalogenase-homologous genes in deep subseafloor sedimentary metagenomes.</title>
        <authorList>
            <person name="Kawai M."/>
            <person name="Futagami T."/>
            <person name="Toyoda A."/>
            <person name="Takaki Y."/>
            <person name="Nishi S."/>
            <person name="Hori S."/>
            <person name="Arai W."/>
            <person name="Tsubouchi T."/>
            <person name="Morono Y."/>
            <person name="Uchiyama I."/>
            <person name="Ito T."/>
            <person name="Fujiyama A."/>
            <person name="Inagaki F."/>
            <person name="Takami H."/>
        </authorList>
    </citation>
    <scope>NUCLEOTIDE SEQUENCE</scope>
    <source>
        <strain evidence="2">Expedition CK06-06</strain>
    </source>
</reference>
<dbReference type="GO" id="GO:0003678">
    <property type="term" value="F:DNA helicase activity"/>
    <property type="evidence" value="ECO:0007669"/>
    <property type="project" value="InterPro"/>
</dbReference>